<reference evidence="2 3" key="1">
    <citation type="submission" date="2019-03" db="EMBL/GenBank/DDBJ databases">
        <title>Genomic Encyclopedia of Type Strains, Phase IV (KMG-IV): sequencing the most valuable type-strain genomes for metagenomic binning, comparative biology and taxonomic classification.</title>
        <authorList>
            <person name="Goeker M."/>
        </authorList>
    </citation>
    <scope>NUCLEOTIDE SEQUENCE [LARGE SCALE GENOMIC DNA]</scope>
    <source>
        <strain evidence="2 3">DSM 104836</strain>
    </source>
</reference>
<feature type="transmembrane region" description="Helical" evidence="1">
    <location>
        <begin position="151"/>
        <end position="170"/>
    </location>
</feature>
<evidence type="ECO:0000313" key="2">
    <source>
        <dbReference type="EMBL" id="TCS65929.1"/>
    </source>
</evidence>
<organism evidence="2 3">
    <name type="scientific">Primorskyibacter sedentarius</name>
    <dbReference type="NCBI Taxonomy" id="745311"/>
    <lineage>
        <taxon>Bacteria</taxon>
        <taxon>Pseudomonadati</taxon>
        <taxon>Pseudomonadota</taxon>
        <taxon>Alphaproteobacteria</taxon>
        <taxon>Rhodobacterales</taxon>
        <taxon>Roseobacteraceae</taxon>
        <taxon>Primorskyibacter</taxon>
    </lineage>
</organism>
<dbReference type="Pfam" id="PF11158">
    <property type="entry name" value="DUF2938"/>
    <property type="match status" value="1"/>
</dbReference>
<sequence>MSGIENMRNREGAEMGLITVGILMGLGGTLAMDLWAVLLHRAFGQPKPNWANVGRWSGHTMRGKLFHDDIAVAEPVPSELKLGWAVHYGVGIAYGVIFVLLAGKQWVADPTFLPVWIFALITIAAGWFLLQPGMGLGWALSRTPRPWKGRIMGLVAHTVFGLGMFLTALAL</sequence>
<gene>
    <name evidence="2" type="ORF">EDD52_103349</name>
</gene>
<accession>A0A4R3JIB1</accession>
<feature type="transmembrane region" description="Helical" evidence="1">
    <location>
        <begin position="113"/>
        <end position="130"/>
    </location>
</feature>
<dbReference type="AlphaFoldDB" id="A0A4R3JIB1"/>
<protein>
    <submittedName>
        <fullName evidence="2">DUF2938 family protein</fullName>
    </submittedName>
</protein>
<evidence type="ECO:0000313" key="3">
    <source>
        <dbReference type="Proteomes" id="UP000295696"/>
    </source>
</evidence>
<feature type="transmembrane region" description="Helical" evidence="1">
    <location>
        <begin position="85"/>
        <end position="107"/>
    </location>
</feature>
<keyword evidence="3" id="KW-1185">Reference proteome</keyword>
<keyword evidence="1" id="KW-1133">Transmembrane helix</keyword>
<dbReference type="EMBL" id="SLZU01000003">
    <property type="protein sequence ID" value="TCS65929.1"/>
    <property type="molecule type" value="Genomic_DNA"/>
</dbReference>
<feature type="transmembrane region" description="Helical" evidence="1">
    <location>
        <begin position="15"/>
        <end position="38"/>
    </location>
</feature>
<dbReference type="InterPro" id="IPR021329">
    <property type="entry name" value="DUF2938"/>
</dbReference>
<evidence type="ECO:0000256" key="1">
    <source>
        <dbReference type="SAM" id="Phobius"/>
    </source>
</evidence>
<dbReference type="Proteomes" id="UP000295696">
    <property type="component" value="Unassembled WGS sequence"/>
</dbReference>
<keyword evidence="1" id="KW-0472">Membrane</keyword>
<keyword evidence="1" id="KW-0812">Transmembrane</keyword>
<proteinExistence type="predicted"/>
<name>A0A4R3JIB1_9RHOB</name>
<comment type="caution">
    <text evidence="2">The sequence shown here is derived from an EMBL/GenBank/DDBJ whole genome shotgun (WGS) entry which is preliminary data.</text>
</comment>